<dbReference type="Proteomes" id="UP000028643">
    <property type="component" value="Unassembled WGS sequence"/>
</dbReference>
<name>A0A085V6R4_PSESX</name>
<keyword evidence="3" id="KW-0720">Serine protease</keyword>
<evidence type="ECO:0000256" key="3">
    <source>
        <dbReference type="ARBA" id="ARBA00022825"/>
    </source>
</evidence>
<evidence type="ECO:0000256" key="1">
    <source>
        <dbReference type="ARBA" id="ARBA00022670"/>
    </source>
</evidence>
<comment type="caution">
    <text evidence="4">The sequence shown here is derived from an EMBL/GenBank/DDBJ whole genome shotgun (WGS) entry which is preliminary data.</text>
</comment>
<dbReference type="PANTHER" id="PTHR10381">
    <property type="entry name" value="ATP-DEPENDENT CLP PROTEASE PROTEOLYTIC SUBUNIT"/>
    <property type="match status" value="1"/>
</dbReference>
<dbReference type="InterPro" id="IPR023562">
    <property type="entry name" value="ClpP/TepA"/>
</dbReference>
<dbReference type="SUPFAM" id="SSF52096">
    <property type="entry name" value="ClpP/crotonase"/>
    <property type="match status" value="1"/>
</dbReference>
<evidence type="ECO:0000313" key="4">
    <source>
        <dbReference type="EMBL" id="KFE51127.1"/>
    </source>
</evidence>
<dbReference type="AlphaFoldDB" id="A0A085V6R4"/>
<keyword evidence="2" id="KW-0378">Hydrolase</keyword>
<dbReference type="GO" id="GO:0009368">
    <property type="term" value="C:endopeptidase Clp complex"/>
    <property type="evidence" value="ECO:0007669"/>
    <property type="project" value="TreeGrafter"/>
</dbReference>
<accession>A0A085V6R4</accession>
<organism evidence="4 5">
    <name type="scientific">Pseudomonas syringae</name>
    <dbReference type="NCBI Taxonomy" id="317"/>
    <lineage>
        <taxon>Bacteria</taxon>
        <taxon>Pseudomonadati</taxon>
        <taxon>Pseudomonadota</taxon>
        <taxon>Gammaproteobacteria</taxon>
        <taxon>Pseudomonadales</taxon>
        <taxon>Pseudomonadaceae</taxon>
        <taxon>Pseudomonas</taxon>
    </lineage>
</organism>
<dbReference type="NCBIfam" id="NF045542">
    <property type="entry name" value="Clp_rel_HeadMat"/>
    <property type="match status" value="1"/>
</dbReference>
<gene>
    <name evidence="4" type="ORF">IV02_14080</name>
</gene>
<evidence type="ECO:0000313" key="5">
    <source>
        <dbReference type="Proteomes" id="UP000028643"/>
    </source>
</evidence>
<proteinExistence type="predicted"/>
<dbReference type="EMBL" id="JPQT01000106">
    <property type="protein sequence ID" value="KFE51127.1"/>
    <property type="molecule type" value="Genomic_DNA"/>
</dbReference>
<dbReference type="PANTHER" id="PTHR10381:SF70">
    <property type="entry name" value="ATP-DEPENDENT CLP PROTEASE PROTEOLYTIC SUBUNIT"/>
    <property type="match status" value="1"/>
</dbReference>
<dbReference type="Pfam" id="PF00574">
    <property type="entry name" value="CLP_protease"/>
    <property type="match status" value="1"/>
</dbReference>
<sequence length="234" mass="25431">MNLIQLFQNNQNAKREFRIDNAGREATVYLYDIIGEDWYGGVSAKDFVPQLAALDVDVIHLRINSPGGDVFDARAIAMAIRQHPAKVIAHIDGQAVSAATYVALAADEVEIADGGFFMIHNAWTVQMGNAKDFRAGADLLDKVDASISADYERKTGKSAAEILAMMDATTWMTSAEAVAAGFVDRIAEGKTATQNHWNLAAYGNAPKALTDPPEPTVDRQALERRLSLLERIAP</sequence>
<dbReference type="CDD" id="cd07016">
    <property type="entry name" value="S14_ClpP_1"/>
    <property type="match status" value="1"/>
</dbReference>
<dbReference type="GO" id="GO:0051117">
    <property type="term" value="F:ATPase binding"/>
    <property type="evidence" value="ECO:0007669"/>
    <property type="project" value="TreeGrafter"/>
</dbReference>
<evidence type="ECO:0000256" key="2">
    <source>
        <dbReference type="ARBA" id="ARBA00022801"/>
    </source>
</evidence>
<dbReference type="RefSeq" id="WP_047575617.1">
    <property type="nucleotide sequence ID" value="NZ_JPQT01000106.1"/>
</dbReference>
<dbReference type="Gene3D" id="3.90.226.10">
    <property type="entry name" value="2-enoyl-CoA Hydratase, Chain A, domain 1"/>
    <property type="match status" value="1"/>
</dbReference>
<protein>
    <submittedName>
        <fullName evidence="4">Peptidase S14</fullName>
    </submittedName>
</protein>
<keyword evidence="1" id="KW-0645">Protease</keyword>
<dbReference type="GO" id="GO:0004176">
    <property type="term" value="F:ATP-dependent peptidase activity"/>
    <property type="evidence" value="ECO:0007669"/>
    <property type="project" value="TreeGrafter"/>
</dbReference>
<reference evidence="4 5" key="1">
    <citation type="submission" date="2014-07" db="EMBL/GenBank/DDBJ databases">
        <title>Draft Genome Sequences of Environmental Pseudomonas syringae strains.</title>
        <authorList>
            <person name="Baltrus D.A."/>
            <person name="Berge O."/>
            <person name="Morris C."/>
        </authorList>
    </citation>
    <scope>NUCLEOTIDE SEQUENCE [LARGE SCALE GENOMIC DNA]</scope>
    <source>
        <strain evidence="4 5">CEB003</strain>
    </source>
</reference>
<dbReference type="InterPro" id="IPR029045">
    <property type="entry name" value="ClpP/crotonase-like_dom_sf"/>
</dbReference>
<dbReference type="GO" id="GO:0004252">
    <property type="term" value="F:serine-type endopeptidase activity"/>
    <property type="evidence" value="ECO:0007669"/>
    <property type="project" value="TreeGrafter"/>
</dbReference>
<dbReference type="PATRIC" id="fig|317.174.peg.2885"/>
<dbReference type="GO" id="GO:0006515">
    <property type="term" value="P:protein quality control for misfolded or incompletely synthesized proteins"/>
    <property type="evidence" value="ECO:0007669"/>
    <property type="project" value="TreeGrafter"/>
</dbReference>